<organism evidence="1">
    <name type="scientific">Medioppia subpectinata</name>
    <dbReference type="NCBI Taxonomy" id="1979941"/>
    <lineage>
        <taxon>Eukaryota</taxon>
        <taxon>Metazoa</taxon>
        <taxon>Ecdysozoa</taxon>
        <taxon>Arthropoda</taxon>
        <taxon>Chelicerata</taxon>
        <taxon>Arachnida</taxon>
        <taxon>Acari</taxon>
        <taxon>Acariformes</taxon>
        <taxon>Sarcoptiformes</taxon>
        <taxon>Oribatida</taxon>
        <taxon>Brachypylina</taxon>
        <taxon>Oppioidea</taxon>
        <taxon>Oppiidae</taxon>
        <taxon>Medioppia</taxon>
    </lineage>
</organism>
<gene>
    <name evidence="1" type="ORF">OSB1V03_LOCUS21274</name>
</gene>
<dbReference type="Proteomes" id="UP000759131">
    <property type="component" value="Unassembled WGS sequence"/>
</dbReference>
<reference evidence="1" key="1">
    <citation type="submission" date="2020-11" db="EMBL/GenBank/DDBJ databases">
        <authorList>
            <person name="Tran Van P."/>
        </authorList>
    </citation>
    <scope>NUCLEOTIDE SEQUENCE</scope>
</reference>
<dbReference type="EMBL" id="OC893356">
    <property type="protein sequence ID" value="CAD7647089.1"/>
    <property type="molecule type" value="Genomic_DNA"/>
</dbReference>
<dbReference type="Pfam" id="PF21720">
    <property type="entry name" value="MIOS_WD40"/>
    <property type="match status" value="1"/>
</dbReference>
<dbReference type="AlphaFoldDB" id="A0A7R9LSH0"/>
<accession>A0A7R9LSH0</accession>
<feature type="non-terminal residue" evidence="1">
    <location>
        <position position="118"/>
    </location>
</feature>
<sequence length="118" mass="13082">MSVIKVDINWTPFQDRFITFANDLKLFQCESIGKELLKSFAGTQISDNTIANIIATNGDVQFVKCIACNPKTIHLENDVLLATGQTSGKVLLTCFRYNADNSGVVGREFVPKHARQCN</sequence>
<dbReference type="EMBL" id="CAJPIZ010038781">
    <property type="protein sequence ID" value="CAG2121328.1"/>
    <property type="molecule type" value="Genomic_DNA"/>
</dbReference>
<keyword evidence="2" id="KW-1185">Reference proteome</keyword>
<proteinExistence type="predicted"/>
<dbReference type="OrthoDB" id="6489634at2759"/>
<protein>
    <submittedName>
        <fullName evidence="1">Uncharacterized protein</fullName>
    </submittedName>
</protein>
<name>A0A7R9LSH0_9ACAR</name>
<evidence type="ECO:0000313" key="1">
    <source>
        <dbReference type="EMBL" id="CAD7647089.1"/>
    </source>
</evidence>
<evidence type="ECO:0000313" key="2">
    <source>
        <dbReference type="Proteomes" id="UP000759131"/>
    </source>
</evidence>